<sequence length="48" mass="5520">MIRAKITLSAFFVCILLFFCGSVYAVTYQEVQEDPINLSLNLKYAKEQ</sequence>
<protein>
    <submittedName>
        <fullName evidence="1">Uncharacterized protein</fullName>
    </submittedName>
</protein>
<accession>A0A382B0R5</accession>
<organism evidence="1">
    <name type="scientific">marine metagenome</name>
    <dbReference type="NCBI Taxonomy" id="408172"/>
    <lineage>
        <taxon>unclassified sequences</taxon>
        <taxon>metagenomes</taxon>
        <taxon>ecological metagenomes</taxon>
    </lineage>
</organism>
<evidence type="ECO:0000313" key="1">
    <source>
        <dbReference type="EMBL" id="SVB07141.1"/>
    </source>
</evidence>
<dbReference type="AlphaFoldDB" id="A0A382B0R5"/>
<name>A0A382B0R5_9ZZZZ</name>
<reference evidence="1" key="1">
    <citation type="submission" date="2018-05" db="EMBL/GenBank/DDBJ databases">
        <authorList>
            <person name="Lanie J.A."/>
            <person name="Ng W.-L."/>
            <person name="Kazmierczak K.M."/>
            <person name="Andrzejewski T.M."/>
            <person name="Davidsen T.M."/>
            <person name="Wayne K.J."/>
            <person name="Tettelin H."/>
            <person name="Glass J.I."/>
            <person name="Rusch D."/>
            <person name="Podicherti R."/>
            <person name="Tsui H.-C.T."/>
            <person name="Winkler M.E."/>
        </authorList>
    </citation>
    <scope>NUCLEOTIDE SEQUENCE</scope>
</reference>
<gene>
    <name evidence="1" type="ORF">METZ01_LOCUS159995</name>
</gene>
<proteinExistence type="predicted"/>
<dbReference type="EMBL" id="UINC01027609">
    <property type="protein sequence ID" value="SVB07141.1"/>
    <property type="molecule type" value="Genomic_DNA"/>
</dbReference>
<feature type="non-terminal residue" evidence="1">
    <location>
        <position position="48"/>
    </location>
</feature>